<evidence type="ECO:0000256" key="5">
    <source>
        <dbReference type="ARBA" id="ARBA00022989"/>
    </source>
</evidence>
<dbReference type="GO" id="GO:0036038">
    <property type="term" value="C:MKS complex"/>
    <property type="evidence" value="ECO:0007669"/>
    <property type="project" value="TreeGrafter"/>
</dbReference>
<feature type="transmembrane region" description="Helical" evidence="7">
    <location>
        <begin position="102"/>
        <end position="125"/>
    </location>
</feature>
<dbReference type="Pfam" id="PF14995">
    <property type="entry name" value="TMEM107"/>
    <property type="match status" value="1"/>
</dbReference>
<feature type="transmembrane region" description="Helical" evidence="7">
    <location>
        <begin position="28"/>
        <end position="53"/>
    </location>
</feature>
<dbReference type="GO" id="GO:1905515">
    <property type="term" value="P:non-motile cilium assembly"/>
    <property type="evidence" value="ECO:0007669"/>
    <property type="project" value="TreeGrafter"/>
</dbReference>
<dbReference type="OrthoDB" id="2114471at2759"/>
<reference evidence="8" key="1">
    <citation type="submission" date="2021-01" db="UniProtKB">
        <authorList>
            <consortium name="EnsemblMetazoa"/>
        </authorList>
    </citation>
    <scope>IDENTIFICATION</scope>
</reference>
<feature type="transmembrane region" description="Helical" evidence="7">
    <location>
        <begin position="73"/>
        <end position="95"/>
    </location>
</feature>
<comment type="subcellular location">
    <subcellularLocation>
        <location evidence="1">Membrane</location>
        <topology evidence="1">Multi-pass membrane protein</topology>
    </subcellularLocation>
</comment>
<organism evidence="8 9">
    <name type="scientific">Clytia hemisphaerica</name>
    <dbReference type="NCBI Taxonomy" id="252671"/>
    <lineage>
        <taxon>Eukaryota</taxon>
        <taxon>Metazoa</taxon>
        <taxon>Cnidaria</taxon>
        <taxon>Hydrozoa</taxon>
        <taxon>Hydroidolina</taxon>
        <taxon>Leptothecata</taxon>
        <taxon>Obeliida</taxon>
        <taxon>Clytiidae</taxon>
        <taxon>Clytia</taxon>
    </lineage>
</organism>
<dbReference type="InterPro" id="IPR029248">
    <property type="entry name" value="TMEM107"/>
</dbReference>
<evidence type="ECO:0000256" key="4">
    <source>
        <dbReference type="ARBA" id="ARBA00022794"/>
    </source>
</evidence>
<keyword evidence="3 7" id="KW-0812">Transmembrane</keyword>
<protein>
    <recommendedName>
        <fullName evidence="2">Transmembrane protein 107</fullName>
    </recommendedName>
</protein>
<evidence type="ECO:0000313" key="9">
    <source>
        <dbReference type="Proteomes" id="UP000594262"/>
    </source>
</evidence>
<sequence length="158" mass="17648">NNCAGNQFSSQQFFSKRKKMSLNVGRFVPVRFLALISHFVILVTVLWSVNATVNSCLPTGYSQTDFETFKERLTIGFSLAIALIAIEMIGFLLGISMFVTSIALISTLAHVVASILLAMFVLDSWECQSYWYIFGFCSATPAFFELVALMLYGLGKRR</sequence>
<feature type="transmembrane region" description="Helical" evidence="7">
    <location>
        <begin position="131"/>
        <end position="154"/>
    </location>
</feature>
<evidence type="ECO:0000256" key="1">
    <source>
        <dbReference type="ARBA" id="ARBA00004141"/>
    </source>
</evidence>
<dbReference type="AlphaFoldDB" id="A0A7M5WLD0"/>
<dbReference type="EnsemblMetazoa" id="CLYHEMT009247.1">
    <property type="protein sequence ID" value="CLYHEMP009247.1"/>
    <property type="gene ID" value="CLYHEMG009247"/>
</dbReference>
<evidence type="ECO:0000256" key="6">
    <source>
        <dbReference type="ARBA" id="ARBA00023136"/>
    </source>
</evidence>
<accession>A0A7M5WLD0</accession>
<keyword evidence="4" id="KW-0970">Cilium biogenesis/degradation</keyword>
<dbReference type="GO" id="GO:1904491">
    <property type="term" value="P:protein localization to ciliary transition zone"/>
    <property type="evidence" value="ECO:0007669"/>
    <property type="project" value="TreeGrafter"/>
</dbReference>
<evidence type="ECO:0000313" key="8">
    <source>
        <dbReference type="EnsemblMetazoa" id="CLYHEMP009247.1"/>
    </source>
</evidence>
<keyword evidence="5 7" id="KW-1133">Transmembrane helix</keyword>
<evidence type="ECO:0000256" key="3">
    <source>
        <dbReference type="ARBA" id="ARBA00022692"/>
    </source>
</evidence>
<dbReference type="Proteomes" id="UP000594262">
    <property type="component" value="Unplaced"/>
</dbReference>
<keyword evidence="9" id="KW-1185">Reference proteome</keyword>
<evidence type="ECO:0000256" key="2">
    <source>
        <dbReference type="ARBA" id="ARBA00015652"/>
    </source>
</evidence>
<name>A0A7M5WLD0_9CNID</name>
<proteinExistence type="predicted"/>
<dbReference type="GO" id="GO:0016020">
    <property type="term" value="C:membrane"/>
    <property type="evidence" value="ECO:0007669"/>
    <property type="project" value="UniProtKB-SubCell"/>
</dbReference>
<keyword evidence="6 7" id="KW-0472">Membrane</keyword>
<dbReference type="PANTHER" id="PTHR34341">
    <property type="entry name" value="TRANSMEMBRANE PROTEIN 107"/>
    <property type="match status" value="1"/>
</dbReference>
<dbReference type="PANTHER" id="PTHR34341:SF1">
    <property type="entry name" value="TRANSMEMBRANE PROTEIN 107"/>
    <property type="match status" value="1"/>
</dbReference>
<evidence type="ECO:0000256" key="7">
    <source>
        <dbReference type="SAM" id="Phobius"/>
    </source>
</evidence>